<feature type="compositionally biased region" description="Polar residues" evidence="1">
    <location>
        <begin position="55"/>
        <end position="71"/>
    </location>
</feature>
<protein>
    <submittedName>
        <fullName evidence="2">Uncharacterized protein</fullName>
    </submittedName>
</protein>
<sequence>MPLPQVERPATSIPTHGRRLSLKSLSDLFRRGPDTSRCDAEPPLPPFPPNYQPVRSRSTGRPSSDEASPSTPKKLRRRSLSNLVRSAKPGAGKHDADDNAGASRPTTVGWVKRTTGHPLPPLPTDRTTWHTSMPRDPAKGTLPIHKRELIAPVVGLTVESAVPREAYSTYTPAPVVSSRALIDPAALPLPSARSKRRHSREVTPARAGSGSSSSPHAASSSASSSQSSVYRLTHRFPTPPLRYHSSPDTSVASTASSSPRKSEGGTKQLSPSPLPSPPSRTAARPRDTPQAAPPPGAAPTPAQPTGDASPATIMPERSPSQSRALATTARKPITIRPQLGGPRVSASLLAKGIPVPVQASGKADVRNGGSSPRQLRGAGDSVNSSGAGGGLKPLLLCDKVAGQGDASRQAIIIWPSSPRARGRPARAAQREQEELERDGAGAERRRYEAEADTMFSEARFRALLVELGI</sequence>
<feature type="compositionally biased region" description="Pro residues" evidence="1">
    <location>
        <begin position="291"/>
        <end position="302"/>
    </location>
</feature>
<feature type="region of interest" description="Disordered" evidence="1">
    <location>
        <begin position="161"/>
        <end position="341"/>
    </location>
</feature>
<feature type="region of interest" description="Disordered" evidence="1">
    <location>
        <begin position="356"/>
        <end position="388"/>
    </location>
</feature>
<dbReference type="Proteomes" id="UP000311382">
    <property type="component" value="Unassembled WGS sequence"/>
</dbReference>
<feature type="compositionally biased region" description="Pro residues" evidence="1">
    <location>
        <begin position="42"/>
        <end position="51"/>
    </location>
</feature>
<dbReference type="AlphaFoldDB" id="A0A5C5G4F3"/>
<name>A0A5C5G4F3_9BASI</name>
<feature type="region of interest" description="Disordered" evidence="1">
    <location>
        <begin position="1"/>
        <end position="144"/>
    </location>
</feature>
<gene>
    <name evidence="2" type="ORF">DMC30DRAFT_389963</name>
</gene>
<feature type="compositionally biased region" description="Basic and acidic residues" evidence="1">
    <location>
        <begin position="428"/>
        <end position="449"/>
    </location>
</feature>
<evidence type="ECO:0000313" key="3">
    <source>
        <dbReference type="Proteomes" id="UP000311382"/>
    </source>
</evidence>
<feature type="region of interest" description="Disordered" evidence="1">
    <location>
        <begin position="416"/>
        <end position="449"/>
    </location>
</feature>
<dbReference type="EMBL" id="SOZI01000013">
    <property type="protein sequence ID" value="TNY23262.1"/>
    <property type="molecule type" value="Genomic_DNA"/>
</dbReference>
<keyword evidence="3" id="KW-1185">Reference proteome</keyword>
<evidence type="ECO:0000256" key="1">
    <source>
        <dbReference type="SAM" id="MobiDB-lite"/>
    </source>
</evidence>
<proteinExistence type="predicted"/>
<feature type="compositionally biased region" description="Low complexity" evidence="1">
    <location>
        <begin position="205"/>
        <end position="228"/>
    </location>
</feature>
<organism evidence="2 3">
    <name type="scientific">Rhodotorula diobovata</name>
    <dbReference type="NCBI Taxonomy" id="5288"/>
    <lineage>
        <taxon>Eukaryota</taxon>
        <taxon>Fungi</taxon>
        <taxon>Dikarya</taxon>
        <taxon>Basidiomycota</taxon>
        <taxon>Pucciniomycotina</taxon>
        <taxon>Microbotryomycetes</taxon>
        <taxon>Sporidiobolales</taxon>
        <taxon>Sporidiobolaceae</taxon>
        <taxon>Rhodotorula</taxon>
    </lineage>
</organism>
<comment type="caution">
    <text evidence="2">The sequence shown here is derived from an EMBL/GenBank/DDBJ whole genome shotgun (WGS) entry which is preliminary data.</text>
</comment>
<reference evidence="2 3" key="1">
    <citation type="submission" date="2019-03" db="EMBL/GenBank/DDBJ databases">
        <title>Rhodosporidium diobovatum UCD-FST 08-225 genome sequencing, assembly, and annotation.</title>
        <authorList>
            <person name="Fakankun I.U."/>
            <person name="Fristensky B."/>
            <person name="Levin D.B."/>
        </authorList>
    </citation>
    <scope>NUCLEOTIDE SEQUENCE [LARGE SCALE GENOMIC DNA]</scope>
    <source>
        <strain evidence="2 3">UCD-FST 08-225</strain>
    </source>
</reference>
<accession>A0A5C5G4F3</accession>
<evidence type="ECO:0000313" key="2">
    <source>
        <dbReference type="EMBL" id="TNY23262.1"/>
    </source>
</evidence>
<feature type="compositionally biased region" description="Basic and acidic residues" evidence="1">
    <location>
        <begin position="28"/>
        <end position="40"/>
    </location>
</feature>
<feature type="compositionally biased region" description="Polar residues" evidence="1">
    <location>
        <begin position="246"/>
        <end position="259"/>
    </location>
</feature>